<dbReference type="AlphaFoldDB" id="A0A7W4ICZ7"/>
<evidence type="ECO:0000313" key="2">
    <source>
        <dbReference type="Proteomes" id="UP000589085"/>
    </source>
</evidence>
<gene>
    <name evidence="1" type="ORF">HLH48_10475</name>
</gene>
<dbReference type="Pfam" id="PF10038">
    <property type="entry name" value="DUF2274"/>
    <property type="match status" value="1"/>
</dbReference>
<evidence type="ECO:0000313" key="1">
    <source>
        <dbReference type="EMBL" id="MBB2160596.1"/>
    </source>
</evidence>
<proteinExistence type="predicted"/>
<protein>
    <submittedName>
        <fullName evidence="1">DUF2274 domain-containing protein</fullName>
    </submittedName>
</protein>
<dbReference type="Proteomes" id="UP000589085">
    <property type="component" value="Unassembled WGS sequence"/>
</dbReference>
<comment type="caution">
    <text evidence="1">The sequence shown here is derived from an EMBL/GenBank/DDBJ whole genome shotgun (WGS) entry which is preliminary data.</text>
</comment>
<reference evidence="1 2" key="1">
    <citation type="submission" date="2020-04" db="EMBL/GenBank/DDBJ databases">
        <title>Description of novel Gluconacetobacter.</title>
        <authorList>
            <person name="Sombolestani A."/>
        </authorList>
    </citation>
    <scope>NUCLEOTIDE SEQUENCE [LARGE SCALE GENOMIC DNA]</scope>
    <source>
        <strain evidence="1 2">LMG 19747</strain>
    </source>
</reference>
<dbReference type="InterPro" id="IPR018733">
    <property type="entry name" value="DUF2274"/>
</dbReference>
<accession>A0A7W4ICZ7</accession>
<name>A0A7W4ICZ7_9PROT</name>
<dbReference type="RefSeq" id="WP_182997460.1">
    <property type="nucleotide sequence ID" value="NZ_JABEQJ010000012.1"/>
</dbReference>
<sequence>MTGDSLKIIRLADPRPVKLTLQSPADVWRDLELYAALLSEAEKRKFLSRISPAI</sequence>
<organism evidence="1 2">
    <name type="scientific">Gluconacetobacter sacchari</name>
    <dbReference type="NCBI Taxonomy" id="92759"/>
    <lineage>
        <taxon>Bacteria</taxon>
        <taxon>Pseudomonadati</taxon>
        <taxon>Pseudomonadota</taxon>
        <taxon>Alphaproteobacteria</taxon>
        <taxon>Acetobacterales</taxon>
        <taxon>Acetobacteraceae</taxon>
        <taxon>Gluconacetobacter</taxon>
    </lineage>
</organism>
<dbReference type="EMBL" id="JABEQJ010000012">
    <property type="protein sequence ID" value="MBB2160596.1"/>
    <property type="molecule type" value="Genomic_DNA"/>
</dbReference>